<gene>
    <name evidence="1" type="ORF">LV75_001473</name>
</gene>
<sequence length="57" mass="6068">MELLEKVAEQLRTEYASVSFTLTSAPAITGNRLSVGDRGAGLVDWVMRGAETAGKRG</sequence>
<protein>
    <submittedName>
        <fullName evidence="1">Uncharacterized protein</fullName>
    </submittedName>
</protein>
<accession>A0ABT1I8M8</accession>
<dbReference type="EMBL" id="JAMTCO010000004">
    <property type="protein sequence ID" value="MCP2268985.1"/>
    <property type="molecule type" value="Genomic_DNA"/>
</dbReference>
<evidence type="ECO:0000313" key="2">
    <source>
        <dbReference type="Proteomes" id="UP001205185"/>
    </source>
</evidence>
<keyword evidence="2" id="KW-1185">Reference proteome</keyword>
<comment type="caution">
    <text evidence="1">The sequence shown here is derived from an EMBL/GenBank/DDBJ whole genome shotgun (WGS) entry which is preliminary data.</text>
</comment>
<organism evidence="1 2">
    <name type="scientific">Actinokineospora diospyrosa</name>
    <dbReference type="NCBI Taxonomy" id="103728"/>
    <lineage>
        <taxon>Bacteria</taxon>
        <taxon>Bacillati</taxon>
        <taxon>Actinomycetota</taxon>
        <taxon>Actinomycetes</taxon>
        <taxon>Pseudonocardiales</taxon>
        <taxon>Pseudonocardiaceae</taxon>
        <taxon>Actinokineospora</taxon>
    </lineage>
</organism>
<reference evidence="1 2" key="1">
    <citation type="submission" date="2022-06" db="EMBL/GenBank/DDBJ databases">
        <title>Genomic Encyclopedia of Archaeal and Bacterial Type Strains, Phase II (KMG-II): from individual species to whole genera.</title>
        <authorList>
            <person name="Goeker M."/>
        </authorList>
    </citation>
    <scope>NUCLEOTIDE SEQUENCE [LARGE SCALE GENOMIC DNA]</scope>
    <source>
        <strain evidence="1 2">DSM 44255</strain>
    </source>
</reference>
<proteinExistence type="predicted"/>
<evidence type="ECO:0000313" key="1">
    <source>
        <dbReference type="EMBL" id="MCP2268985.1"/>
    </source>
</evidence>
<name>A0ABT1I8M8_9PSEU</name>
<dbReference type="Proteomes" id="UP001205185">
    <property type="component" value="Unassembled WGS sequence"/>
</dbReference>